<dbReference type="InParanoid" id="B2W473"/>
<dbReference type="PANTHER" id="PTHR47549:SF2">
    <property type="entry name" value="GOLGI APPARATUS MEMBRANE PROTEIN TVP38"/>
    <property type="match status" value="1"/>
</dbReference>
<dbReference type="PANTHER" id="PTHR47549">
    <property type="entry name" value="GOLGI APPARATUS MEMBRANE PROTEIN TVP38-RELATED"/>
    <property type="match status" value="1"/>
</dbReference>
<sequence length="722" mass="81541">MAYPTFPHFPRRAFQSHLDPYINSEDANRHLQYQRSHLFAAHVQPYAQRPTASPFAGRHPTHSHVIGGYPQVGRPSPQAMNMAMAMAAMGSRGDMSTVPDIRLGMGMPSNMPCHNPSSFLPSSQMAYRQPALFDVGRRHPVRAPFPTRRQHRCQASSSRHQRSHFLPRPDYASNLFSDDDDDYDSDWDEVALYMQPRRSRRRIRNVETPRYGAPSRSRCMYDGYEDEDDDEESDFEDNADKVGHCLACQAPTPAPPPVARVVCFSWAGQGTTGAMFATAVHSKRASLNACRGVGSVRRPNDQTMLDGGETHVAYKPPVSQALISRTSVSHSNVAARRDCRPHHPNTPLNHTRTAAARIDGLAALAPPLRPDCAHTAKDRSSPHAAAMWFRKRENDIEMSGMMDPSQQKQKKKRDNGPPEETEYVKFDWKRFFLAPKYIPWHILFIIIGILTVIITIKHDEVVAKLRPWSEKVRDLPAGFLIPVAILIIISFPPLFGHEIIALLCGVVYGLWIGFAIVAAGTFIGEVGTWYAFKYAFRNKALKLERTNLNYGAMARLTRDGGFFIVLIIRLSAIPAHFSTAVFSTCDVKFWHFFVATFLSLPKQIFLVYLGVLLLQESNDDVIKTVMFGAIFVITIAMGAWIYMKMRTVKKVLLEEQELRRVKKAEAVELVPNVESAFERRYDADSAEWTAMQPTPVTRPTTERRYDEEGDWAMAPTQPTRII</sequence>
<comment type="similarity">
    <text evidence="3">Belongs to the TVP38/TMEM64 family.</text>
</comment>
<accession>B2W473</accession>
<feature type="region of interest" description="Disordered" evidence="10">
    <location>
        <begin position="398"/>
        <end position="419"/>
    </location>
</feature>
<proteinExistence type="inferred from homology"/>
<dbReference type="STRING" id="426418.B2W473"/>
<dbReference type="AlphaFoldDB" id="B2W473"/>
<evidence type="ECO:0000313" key="14">
    <source>
        <dbReference type="Proteomes" id="UP000001471"/>
    </source>
</evidence>
<dbReference type="OrthoDB" id="166803at2759"/>
<evidence type="ECO:0000256" key="7">
    <source>
        <dbReference type="ARBA" id="ARBA00022989"/>
    </source>
</evidence>
<dbReference type="Pfam" id="PF09335">
    <property type="entry name" value="VTT_dom"/>
    <property type="match status" value="1"/>
</dbReference>
<evidence type="ECO:0000256" key="2">
    <source>
        <dbReference type="ARBA" id="ARBA00004653"/>
    </source>
</evidence>
<keyword evidence="7 11" id="KW-1133">Transmembrane helix</keyword>
<evidence type="ECO:0000313" key="13">
    <source>
        <dbReference type="EMBL" id="EDU48180.1"/>
    </source>
</evidence>
<feature type="transmembrane region" description="Helical" evidence="11">
    <location>
        <begin position="508"/>
        <end position="532"/>
    </location>
</feature>
<feature type="transmembrane region" description="Helical" evidence="11">
    <location>
        <begin position="437"/>
        <end position="456"/>
    </location>
</feature>
<evidence type="ECO:0000259" key="12">
    <source>
        <dbReference type="Pfam" id="PF09335"/>
    </source>
</evidence>
<comment type="subcellular location">
    <subcellularLocation>
        <location evidence="2">Golgi apparatus membrane</location>
        <topology evidence="2">Multi-pass membrane protein</topology>
    </subcellularLocation>
</comment>
<evidence type="ECO:0000256" key="8">
    <source>
        <dbReference type="ARBA" id="ARBA00023034"/>
    </source>
</evidence>
<evidence type="ECO:0000256" key="6">
    <source>
        <dbReference type="ARBA" id="ARBA00022692"/>
    </source>
</evidence>
<gene>
    <name evidence="13" type="ORF">PTRG_05273</name>
</gene>
<feature type="region of interest" description="Disordered" evidence="10">
    <location>
        <begin position="209"/>
        <end position="236"/>
    </location>
</feature>
<dbReference type="EMBL" id="DS231618">
    <property type="protein sequence ID" value="EDU48180.1"/>
    <property type="molecule type" value="Genomic_DNA"/>
</dbReference>
<comment type="function">
    <text evidence="1">Golgi membrane protein involved in vesicular trafficking and spindle migration.</text>
</comment>
<evidence type="ECO:0000256" key="11">
    <source>
        <dbReference type="SAM" id="Phobius"/>
    </source>
</evidence>
<evidence type="ECO:0000256" key="5">
    <source>
        <dbReference type="ARBA" id="ARBA00020673"/>
    </source>
</evidence>
<evidence type="ECO:0000256" key="10">
    <source>
        <dbReference type="SAM" id="MobiDB-lite"/>
    </source>
</evidence>
<name>B2W473_PYRTR</name>
<feature type="region of interest" description="Disordered" evidence="10">
    <location>
        <begin position="147"/>
        <end position="171"/>
    </location>
</feature>
<dbReference type="Proteomes" id="UP000001471">
    <property type="component" value="Unassembled WGS sequence"/>
</dbReference>
<feature type="transmembrane region" description="Helical" evidence="11">
    <location>
        <begin position="625"/>
        <end position="643"/>
    </location>
</feature>
<feature type="domain" description="VTT" evidence="12">
    <location>
        <begin position="497"/>
        <end position="611"/>
    </location>
</feature>
<feature type="transmembrane region" description="Helical" evidence="11">
    <location>
        <begin position="477"/>
        <end position="496"/>
    </location>
</feature>
<feature type="transmembrane region" description="Helical" evidence="11">
    <location>
        <begin position="562"/>
        <end position="583"/>
    </location>
</feature>
<evidence type="ECO:0000256" key="4">
    <source>
        <dbReference type="ARBA" id="ARBA00013533"/>
    </source>
</evidence>
<keyword evidence="9 11" id="KW-0472">Membrane</keyword>
<dbReference type="GO" id="GO:0000139">
    <property type="term" value="C:Golgi membrane"/>
    <property type="evidence" value="ECO:0007669"/>
    <property type="project" value="UniProtKB-SubCell"/>
</dbReference>
<protein>
    <recommendedName>
        <fullName evidence="4">Golgi apparatus membrane protein TVP38</fullName>
    </recommendedName>
    <alternativeName>
        <fullName evidence="5">Golgi apparatus membrane protein tvp38</fullName>
    </alternativeName>
</protein>
<evidence type="ECO:0000256" key="3">
    <source>
        <dbReference type="ARBA" id="ARBA00008640"/>
    </source>
</evidence>
<organism evidence="13 14">
    <name type="scientific">Pyrenophora tritici-repentis (strain Pt-1C-BFP)</name>
    <name type="common">Wheat tan spot fungus</name>
    <name type="synonym">Drechslera tritici-repentis</name>
    <dbReference type="NCBI Taxonomy" id="426418"/>
    <lineage>
        <taxon>Eukaryota</taxon>
        <taxon>Fungi</taxon>
        <taxon>Dikarya</taxon>
        <taxon>Ascomycota</taxon>
        <taxon>Pezizomycotina</taxon>
        <taxon>Dothideomycetes</taxon>
        <taxon>Pleosporomycetidae</taxon>
        <taxon>Pleosporales</taxon>
        <taxon>Pleosporineae</taxon>
        <taxon>Pleosporaceae</taxon>
        <taxon>Pyrenophora</taxon>
    </lineage>
</organism>
<keyword evidence="6 11" id="KW-0812">Transmembrane</keyword>
<keyword evidence="8" id="KW-0333">Golgi apparatus</keyword>
<evidence type="ECO:0000256" key="1">
    <source>
        <dbReference type="ARBA" id="ARBA00002978"/>
    </source>
</evidence>
<dbReference type="HOGENOM" id="CLU_383167_0_0_1"/>
<feature type="transmembrane region" description="Helical" evidence="11">
    <location>
        <begin position="589"/>
        <end position="613"/>
    </location>
</feature>
<dbReference type="InterPro" id="IPR032816">
    <property type="entry name" value="VTT_dom"/>
</dbReference>
<dbReference type="eggNOG" id="KOG3140">
    <property type="taxonomic scope" value="Eukaryota"/>
</dbReference>
<feature type="compositionally biased region" description="Acidic residues" evidence="10">
    <location>
        <begin position="223"/>
        <end position="236"/>
    </location>
</feature>
<evidence type="ECO:0000256" key="9">
    <source>
        <dbReference type="ARBA" id="ARBA00023136"/>
    </source>
</evidence>
<reference evidence="14" key="1">
    <citation type="journal article" date="2013" name="G3 (Bethesda)">
        <title>Comparative genomics of a plant-pathogenic fungus, Pyrenophora tritici-repentis, reveals transduplication and the impact of repeat elements on pathogenicity and population divergence.</title>
        <authorList>
            <person name="Manning V.A."/>
            <person name="Pandelova I."/>
            <person name="Dhillon B."/>
            <person name="Wilhelm L.J."/>
            <person name="Goodwin S.B."/>
            <person name="Berlin A.M."/>
            <person name="Figueroa M."/>
            <person name="Freitag M."/>
            <person name="Hane J.K."/>
            <person name="Henrissat B."/>
            <person name="Holman W.H."/>
            <person name="Kodira C.D."/>
            <person name="Martin J."/>
            <person name="Oliver R.P."/>
            <person name="Robbertse B."/>
            <person name="Schackwitz W."/>
            <person name="Schwartz D.C."/>
            <person name="Spatafora J.W."/>
            <person name="Turgeon B.G."/>
            <person name="Yandava C."/>
            <person name="Young S."/>
            <person name="Zhou S."/>
            <person name="Zeng Q."/>
            <person name="Grigoriev I.V."/>
            <person name="Ma L.-J."/>
            <person name="Ciuffetti L.M."/>
        </authorList>
    </citation>
    <scope>NUCLEOTIDE SEQUENCE [LARGE SCALE GENOMIC DNA]</scope>
    <source>
        <strain evidence="14">Pt-1C-BFP</strain>
    </source>
</reference>
<dbReference type="InterPro" id="IPR051076">
    <property type="entry name" value="Golgi_membrane_TVP38/TMEM64"/>
</dbReference>